<comment type="caution">
    <text evidence="2">The sequence shown here is derived from an EMBL/GenBank/DDBJ whole genome shotgun (WGS) entry which is preliminary data.</text>
</comment>
<evidence type="ECO:0000313" key="3">
    <source>
        <dbReference type="Proteomes" id="UP000784294"/>
    </source>
</evidence>
<proteinExistence type="predicted"/>
<protein>
    <submittedName>
        <fullName evidence="2">Uncharacterized protein</fullName>
    </submittedName>
</protein>
<sequence length="166" mass="18365">MSCSARLVVATVGSRFSLRDLQWLVIESYANWPDGPGPTKSSSSHNIKIGVLSERVEQLQNELSHESTKSDRLTTELEEANADLAELRLKERNLVKQIEHLLKQVGEAKEAASQKAGQMAEAGEQKTECWMENGSLNGFDAAELDRVESALAKNKSQQEVCPRVRA</sequence>
<dbReference type="EMBL" id="CAAALY010293527">
    <property type="protein sequence ID" value="VEL44284.1"/>
    <property type="molecule type" value="Genomic_DNA"/>
</dbReference>
<gene>
    <name evidence="2" type="ORF">PXEA_LOCUS37724</name>
</gene>
<organism evidence="2 3">
    <name type="scientific">Protopolystoma xenopodis</name>
    <dbReference type="NCBI Taxonomy" id="117903"/>
    <lineage>
        <taxon>Eukaryota</taxon>
        <taxon>Metazoa</taxon>
        <taxon>Spiralia</taxon>
        <taxon>Lophotrochozoa</taxon>
        <taxon>Platyhelminthes</taxon>
        <taxon>Monogenea</taxon>
        <taxon>Polyopisthocotylea</taxon>
        <taxon>Polystomatidea</taxon>
        <taxon>Polystomatidae</taxon>
        <taxon>Protopolystoma</taxon>
    </lineage>
</organism>
<dbReference type="AlphaFoldDB" id="A0A3S5B2W6"/>
<keyword evidence="3" id="KW-1185">Reference proteome</keyword>
<dbReference type="Proteomes" id="UP000784294">
    <property type="component" value="Unassembled WGS sequence"/>
</dbReference>
<keyword evidence="1" id="KW-0175">Coiled coil</keyword>
<feature type="coiled-coil region" evidence="1">
    <location>
        <begin position="49"/>
        <end position="104"/>
    </location>
</feature>
<evidence type="ECO:0000313" key="2">
    <source>
        <dbReference type="EMBL" id="VEL44284.1"/>
    </source>
</evidence>
<evidence type="ECO:0000256" key="1">
    <source>
        <dbReference type="SAM" id="Coils"/>
    </source>
</evidence>
<name>A0A3S5B2W6_9PLAT</name>
<reference evidence="2" key="1">
    <citation type="submission" date="2018-11" db="EMBL/GenBank/DDBJ databases">
        <authorList>
            <consortium name="Pathogen Informatics"/>
        </authorList>
    </citation>
    <scope>NUCLEOTIDE SEQUENCE</scope>
</reference>
<accession>A0A3S5B2W6</accession>